<protein>
    <recommendedName>
        <fullName evidence="5">Flagellar P-ring protein</fullName>
    </recommendedName>
    <alternativeName>
        <fullName evidence="5">Basal body P-ring protein</fullName>
    </alternativeName>
</protein>
<dbReference type="PANTHER" id="PTHR30381">
    <property type="entry name" value="FLAGELLAR P-RING PERIPLASMIC PROTEIN FLGI"/>
    <property type="match status" value="1"/>
</dbReference>
<reference evidence="7 8" key="1">
    <citation type="submission" date="2019-10" db="EMBL/GenBank/DDBJ databases">
        <title>New genus of Silvanigrellaceae.</title>
        <authorList>
            <person name="Pitt A."/>
            <person name="Hahn M.W."/>
        </authorList>
    </citation>
    <scope>NUCLEOTIDE SEQUENCE [LARGE SCALE GENOMIC DNA]</scope>
    <source>
        <strain evidence="7 8">33A1-SZDP</strain>
    </source>
</reference>
<keyword evidence="7" id="KW-0282">Flagellum</keyword>
<dbReference type="Pfam" id="PF02119">
    <property type="entry name" value="FlgI"/>
    <property type="match status" value="1"/>
</dbReference>
<dbReference type="HAMAP" id="MF_00416">
    <property type="entry name" value="FlgI"/>
    <property type="match status" value="1"/>
</dbReference>
<keyword evidence="6" id="KW-1133">Transmembrane helix</keyword>
<evidence type="ECO:0000256" key="4">
    <source>
        <dbReference type="ARBA" id="ARBA00023143"/>
    </source>
</evidence>
<keyword evidence="8" id="KW-1185">Reference proteome</keyword>
<dbReference type="EMBL" id="WFLN01000010">
    <property type="protein sequence ID" value="KAB8027975.1"/>
    <property type="molecule type" value="Genomic_DNA"/>
</dbReference>
<keyword evidence="7" id="KW-0966">Cell projection</keyword>
<keyword evidence="4 5" id="KW-0975">Bacterial flagellum</keyword>
<name>A0A833JAX5_9BACT</name>
<keyword evidence="6" id="KW-0472">Membrane</keyword>
<evidence type="ECO:0000313" key="7">
    <source>
        <dbReference type="EMBL" id="KAB8027975.1"/>
    </source>
</evidence>
<dbReference type="PRINTS" id="PR01010">
    <property type="entry name" value="FLGPRINGFLGI"/>
</dbReference>
<dbReference type="GO" id="GO:0005198">
    <property type="term" value="F:structural molecule activity"/>
    <property type="evidence" value="ECO:0007669"/>
    <property type="project" value="InterPro"/>
</dbReference>
<comment type="similarity">
    <text evidence="5">Belongs to the FlgI family.</text>
</comment>
<sequence>MRLRNYLIFFILGSQIFLINLIFLQFNSHAEESELPVRLKDLVEVRGVRGNSLSGIGLVVGLQGTGDSKASIATNKATSTVFTRLGMTVAPTEVITKNIAIVVVTAVLPAFARIGDKLDIRISSIGDAQSLEGGTLLLTTLTAVDGQVYATAQGTISQGTSMAGAEGGAGQAARSSTPKTVSLTNTGIVEKEFLSTFISNNNIELSLRSADFTTANRVAKALNEYFGEFIADPINAGLISVKIPNKVTRNNPSFNPVAFMSILEQIKVTPDSVAIVVINERTGTIISGNNVIIEPVAISHGRLEIQVEKKTAKVGEISATTSVADLVRALNNLGAGPKDIVSIMQTLEIAKAIKAQIKLM</sequence>
<gene>
    <name evidence="5 7" type="primary">flgI</name>
    <name evidence="7" type="ORF">GCL57_13045</name>
</gene>
<keyword evidence="7" id="KW-0969">Cilium</keyword>
<accession>A0A833JAX5</accession>
<dbReference type="InterPro" id="IPR001782">
    <property type="entry name" value="Flag_FlgI"/>
</dbReference>
<evidence type="ECO:0000256" key="3">
    <source>
        <dbReference type="ARBA" id="ARBA00022729"/>
    </source>
</evidence>
<evidence type="ECO:0000256" key="1">
    <source>
        <dbReference type="ARBA" id="ARBA00002591"/>
    </source>
</evidence>
<comment type="subcellular location">
    <subcellularLocation>
        <location evidence="2 5">Bacterial flagellum basal body</location>
    </subcellularLocation>
</comment>
<dbReference type="PANTHER" id="PTHR30381:SF0">
    <property type="entry name" value="FLAGELLAR P-RING PROTEIN"/>
    <property type="match status" value="1"/>
</dbReference>
<dbReference type="AlphaFoldDB" id="A0A833JAX5"/>
<evidence type="ECO:0000256" key="6">
    <source>
        <dbReference type="SAM" id="Phobius"/>
    </source>
</evidence>
<dbReference type="GO" id="GO:0071973">
    <property type="term" value="P:bacterial-type flagellum-dependent cell motility"/>
    <property type="evidence" value="ECO:0007669"/>
    <property type="project" value="InterPro"/>
</dbReference>
<dbReference type="Proteomes" id="UP000442694">
    <property type="component" value="Unassembled WGS sequence"/>
</dbReference>
<comment type="subunit">
    <text evidence="5">The basal body constitutes a major portion of the flagellar organelle and consists of four rings (L,P,S, and M) mounted on a central rod.</text>
</comment>
<dbReference type="GO" id="GO:0030288">
    <property type="term" value="C:outer membrane-bounded periplasmic space"/>
    <property type="evidence" value="ECO:0007669"/>
    <property type="project" value="InterPro"/>
</dbReference>
<keyword evidence="6" id="KW-0812">Transmembrane</keyword>
<evidence type="ECO:0000256" key="2">
    <source>
        <dbReference type="ARBA" id="ARBA00004117"/>
    </source>
</evidence>
<evidence type="ECO:0000313" key="8">
    <source>
        <dbReference type="Proteomes" id="UP000442694"/>
    </source>
</evidence>
<evidence type="ECO:0000256" key="5">
    <source>
        <dbReference type="HAMAP-Rule" id="MF_00416"/>
    </source>
</evidence>
<comment type="caution">
    <text evidence="7">The sequence shown here is derived from an EMBL/GenBank/DDBJ whole genome shotgun (WGS) entry which is preliminary data.</text>
</comment>
<proteinExistence type="inferred from homology"/>
<dbReference type="GO" id="GO:0009428">
    <property type="term" value="C:bacterial-type flagellum basal body, distal rod, P ring"/>
    <property type="evidence" value="ECO:0007669"/>
    <property type="project" value="InterPro"/>
</dbReference>
<keyword evidence="3" id="KW-0732">Signal</keyword>
<organism evidence="7 8">
    <name type="scientific">Fluviispira multicolorata</name>
    <dbReference type="NCBI Taxonomy" id="2654512"/>
    <lineage>
        <taxon>Bacteria</taxon>
        <taxon>Pseudomonadati</taxon>
        <taxon>Bdellovibrionota</taxon>
        <taxon>Oligoflexia</taxon>
        <taxon>Silvanigrellales</taxon>
        <taxon>Silvanigrellaceae</taxon>
        <taxon>Fluviispira</taxon>
    </lineage>
</organism>
<comment type="function">
    <text evidence="1 5">Assembles around the rod to form the L-ring and probably protects the motor/basal body from shearing forces during rotation.</text>
</comment>
<feature type="transmembrane region" description="Helical" evidence="6">
    <location>
        <begin position="7"/>
        <end position="26"/>
    </location>
</feature>